<comment type="caution">
    <text evidence="1">The sequence shown here is derived from an EMBL/GenBank/DDBJ whole genome shotgun (WGS) entry which is preliminary data.</text>
</comment>
<name>A0A1C7M210_GRIFR</name>
<dbReference type="EMBL" id="LUGG01000013">
    <property type="protein sequence ID" value="OBZ70971.1"/>
    <property type="molecule type" value="Genomic_DNA"/>
</dbReference>
<dbReference type="AlphaFoldDB" id="A0A1C7M210"/>
<organism evidence="1 2">
    <name type="scientific">Grifola frondosa</name>
    <name type="common">Maitake</name>
    <name type="synonym">Polyporus frondosus</name>
    <dbReference type="NCBI Taxonomy" id="5627"/>
    <lineage>
        <taxon>Eukaryota</taxon>
        <taxon>Fungi</taxon>
        <taxon>Dikarya</taxon>
        <taxon>Basidiomycota</taxon>
        <taxon>Agaricomycotina</taxon>
        <taxon>Agaricomycetes</taxon>
        <taxon>Polyporales</taxon>
        <taxon>Grifolaceae</taxon>
        <taxon>Grifola</taxon>
    </lineage>
</organism>
<dbReference type="Proteomes" id="UP000092993">
    <property type="component" value="Unassembled WGS sequence"/>
</dbReference>
<keyword evidence="2" id="KW-1185">Reference proteome</keyword>
<evidence type="ECO:0000313" key="2">
    <source>
        <dbReference type="Proteomes" id="UP000092993"/>
    </source>
</evidence>
<evidence type="ECO:0000313" key="1">
    <source>
        <dbReference type="EMBL" id="OBZ70971.1"/>
    </source>
</evidence>
<reference evidence="1 2" key="1">
    <citation type="submission" date="2016-03" db="EMBL/GenBank/DDBJ databases">
        <title>Whole genome sequencing of Grifola frondosa 9006-11.</title>
        <authorList>
            <person name="Min B."/>
            <person name="Park H."/>
            <person name="Kim J.-G."/>
            <person name="Cho H."/>
            <person name="Oh Y.-L."/>
            <person name="Kong W.-S."/>
            <person name="Choi I.-G."/>
        </authorList>
    </citation>
    <scope>NUCLEOTIDE SEQUENCE [LARGE SCALE GENOMIC DNA]</scope>
    <source>
        <strain evidence="1 2">9006-11</strain>
    </source>
</reference>
<gene>
    <name evidence="1" type="ORF">A0H81_09300</name>
</gene>
<accession>A0A1C7M210</accession>
<proteinExistence type="predicted"/>
<sequence>MHARLTGQNKLDANLLQLVVGGFHGVELRSDPIQSTQFDHGPIEDRQRHRRGLFKLQGRVSSNIRSSIGQRNSLSFSLRTSRNLAGLSPRARQGCGYGGKGLHPHAIWDMLWNTAVVVSIEKFREHLHLFI</sequence>
<protein>
    <submittedName>
        <fullName evidence="1">Uncharacterized protein</fullName>
    </submittedName>
</protein>